<sequence length="137" mass="16314">MRPENNMTLPPIKDIKPMVQIPDHSLWLYWGVIALGVLILAGAVFLLIRWILAHRHVNRAKQYLEALHRVDWSDPKKAAYTITRYGRLLATDERRKELFSQLLPLLERYKYRKEVGPVDEETRRRFELYRQVCDESV</sequence>
<name>A0A7V2SHS2_9BACT</name>
<dbReference type="EMBL" id="DRNO01000023">
    <property type="protein sequence ID" value="HFC03292.1"/>
    <property type="molecule type" value="Genomic_DNA"/>
</dbReference>
<proteinExistence type="predicted"/>
<accession>A0A7V2SHS2</accession>
<evidence type="ECO:0008006" key="3">
    <source>
        <dbReference type="Google" id="ProtNLM"/>
    </source>
</evidence>
<evidence type="ECO:0000256" key="1">
    <source>
        <dbReference type="SAM" id="Phobius"/>
    </source>
</evidence>
<feature type="transmembrane region" description="Helical" evidence="1">
    <location>
        <begin position="27"/>
        <end position="52"/>
    </location>
</feature>
<dbReference type="Proteomes" id="UP000885722">
    <property type="component" value="Unassembled WGS sequence"/>
</dbReference>
<comment type="caution">
    <text evidence="2">The sequence shown here is derived from an EMBL/GenBank/DDBJ whole genome shotgun (WGS) entry which is preliminary data.</text>
</comment>
<keyword evidence="1" id="KW-1133">Transmembrane helix</keyword>
<protein>
    <recommendedName>
        <fullName evidence="3">DUF4381 domain-containing protein</fullName>
    </recommendedName>
</protein>
<keyword evidence="1" id="KW-0812">Transmembrane</keyword>
<gene>
    <name evidence="2" type="ORF">ENJ74_00325</name>
</gene>
<organism evidence="2">
    <name type="scientific">Nitratifractor salsuginis</name>
    <dbReference type="NCBI Taxonomy" id="269261"/>
    <lineage>
        <taxon>Bacteria</taxon>
        <taxon>Pseudomonadati</taxon>
        <taxon>Campylobacterota</taxon>
        <taxon>Epsilonproteobacteria</taxon>
        <taxon>Campylobacterales</taxon>
        <taxon>Sulfurovaceae</taxon>
        <taxon>Nitratifractor</taxon>
    </lineage>
</organism>
<keyword evidence="1" id="KW-0472">Membrane</keyword>
<reference evidence="2" key="1">
    <citation type="journal article" date="2020" name="mSystems">
        <title>Genome- and Community-Level Interaction Insights into Carbon Utilization and Element Cycling Functions of Hydrothermarchaeota in Hydrothermal Sediment.</title>
        <authorList>
            <person name="Zhou Z."/>
            <person name="Liu Y."/>
            <person name="Xu W."/>
            <person name="Pan J."/>
            <person name="Luo Z.H."/>
            <person name="Li M."/>
        </authorList>
    </citation>
    <scope>NUCLEOTIDE SEQUENCE [LARGE SCALE GENOMIC DNA]</scope>
    <source>
        <strain evidence="2">HyVt-513</strain>
    </source>
</reference>
<evidence type="ECO:0000313" key="2">
    <source>
        <dbReference type="EMBL" id="HFC03292.1"/>
    </source>
</evidence>
<dbReference type="AlphaFoldDB" id="A0A7V2SHS2"/>